<sequence>MHHHLTPLSEVRIAVVGLGYVGLPLAVEFAKKFPVIGFDISTKRVQELAEGKDLTLEVEDKDLQKVLAKDSNTLWQQGMGFLPTTKSSEMGSCQVYIVTVPTPTDRHNRPVLTPMLRASEEIGKYLKKGDVVIYESTVYPGVTEEECVPILEKVSGLKYNEDFYAGYSPERINPGDKEHTVAKILKVTSGSTPEVADYVDALYREVITAGTHKASCIKVAEAAKVIENSQRDINIAFVNELSKIFCLLGIDTHEVLRAASTKWNFLPFKPGLVGGHCIGVDPFYLAQKAQEVGYHPEIILAGRRLNDSMGKHVATEVIKLMMRKDLKVIDSKVLILGFTFKEDCPDVRNTRVIDIYRELRTFDMEVDVYDPWASPEEVAHEYGIHIQNGKQHPDLQDYSAIVLAVAHKEFMSMPLEKNDQQVIYDVKAILDKEKVDARL</sequence>
<dbReference type="Proteomes" id="UP001595818">
    <property type="component" value="Unassembled WGS sequence"/>
</dbReference>
<evidence type="ECO:0000256" key="1">
    <source>
        <dbReference type="ARBA" id="ARBA00006601"/>
    </source>
</evidence>
<dbReference type="SUPFAM" id="SSF48179">
    <property type="entry name" value="6-phosphogluconate dehydrogenase C-terminal domain-like"/>
    <property type="match status" value="1"/>
</dbReference>
<feature type="domain" description="UDP-glucose/GDP-mannose dehydrogenase C-terminal" evidence="5">
    <location>
        <begin position="334"/>
        <end position="432"/>
    </location>
</feature>
<dbReference type="NCBIfam" id="TIGR03026">
    <property type="entry name" value="NDP-sugDHase"/>
    <property type="match status" value="1"/>
</dbReference>
<evidence type="ECO:0000256" key="2">
    <source>
        <dbReference type="ARBA" id="ARBA00023002"/>
    </source>
</evidence>
<dbReference type="PANTHER" id="PTHR43491:SF2">
    <property type="entry name" value="UDP-N-ACETYL-D-MANNOSAMINE DEHYDROGENASE"/>
    <property type="match status" value="1"/>
</dbReference>
<dbReference type="Pfam" id="PF00984">
    <property type="entry name" value="UDPG_MGDP_dh"/>
    <property type="match status" value="1"/>
</dbReference>
<dbReference type="PIRSF" id="PIRSF000124">
    <property type="entry name" value="UDPglc_GDPman_dh"/>
    <property type="match status" value="1"/>
</dbReference>
<dbReference type="InterPro" id="IPR028359">
    <property type="entry name" value="UDP_ManNAc/GlcNAc_DH"/>
</dbReference>
<evidence type="ECO:0000313" key="7">
    <source>
        <dbReference type="Proteomes" id="UP001595818"/>
    </source>
</evidence>
<evidence type="ECO:0000259" key="5">
    <source>
        <dbReference type="SMART" id="SM00984"/>
    </source>
</evidence>
<dbReference type="EMBL" id="JBHSJJ010000003">
    <property type="protein sequence ID" value="MFC4871556.1"/>
    <property type="molecule type" value="Genomic_DNA"/>
</dbReference>
<keyword evidence="2" id="KW-0560">Oxidoreductase</keyword>
<accession>A0ABV9SYX9</accession>
<evidence type="ECO:0000256" key="3">
    <source>
        <dbReference type="ARBA" id="ARBA00023027"/>
    </source>
</evidence>
<evidence type="ECO:0000313" key="6">
    <source>
        <dbReference type="EMBL" id="MFC4871556.1"/>
    </source>
</evidence>
<dbReference type="SUPFAM" id="SSF52413">
    <property type="entry name" value="UDP-glucose/GDP-mannose dehydrogenase C-terminal domain"/>
    <property type="match status" value="1"/>
</dbReference>
<dbReference type="PANTHER" id="PTHR43491">
    <property type="entry name" value="UDP-N-ACETYL-D-MANNOSAMINE DEHYDROGENASE"/>
    <property type="match status" value="1"/>
</dbReference>
<dbReference type="Gene3D" id="3.40.50.720">
    <property type="entry name" value="NAD(P)-binding Rossmann-like Domain"/>
    <property type="match status" value="2"/>
</dbReference>
<name>A0ABV9SYX9_9BACT</name>
<evidence type="ECO:0000256" key="4">
    <source>
        <dbReference type="PIRNR" id="PIRNR000124"/>
    </source>
</evidence>
<dbReference type="PIRSF" id="PIRSF500136">
    <property type="entry name" value="UDP_ManNAc_DH"/>
    <property type="match status" value="1"/>
</dbReference>
<dbReference type="Pfam" id="PF03720">
    <property type="entry name" value="UDPG_MGDP_dh_C"/>
    <property type="match status" value="1"/>
</dbReference>
<dbReference type="InterPro" id="IPR017476">
    <property type="entry name" value="UDP-Glc/GDP-Man"/>
</dbReference>
<organism evidence="6 7">
    <name type="scientific">Negadavirga shengliensis</name>
    <dbReference type="NCBI Taxonomy" id="1389218"/>
    <lineage>
        <taxon>Bacteria</taxon>
        <taxon>Pseudomonadati</taxon>
        <taxon>Bacteroidota</taxon>
        <taxon>Cytophagia</taxon>
        <taxon>Cytophagales</taxon>
        <taxon>Cyclobacteriaceae</taxon>
        <taxon>Negadavirga</taxon>
    </lineage>
</organism>
<dbReference type="InterPro" id="IPR001732">
    <property type="entry name" value="UDP-Glc/GDP-Man_DH_N"/>
</dbReference>
<dbReference type="SMART" id="SM00984">
    <property type="entry name" value="UDPG_MGDP_dh_C"/>
    <property type="match status" value="1"/>
</dbReference>
<comment type="similarity">
    <text evidence="1 4">Belongs to the UDP-glucose/GDP-mannose dehydrogenase family.</text>
</comment>
<dbReference type="InterPro" id="IPR036220">
    <property type="entry name" value="UDP-Glc/GDP-Man_DH_C_sf"/>
</dbReference>
<dbReference type="InterPro" id="IPR014027">
    <property type="entry name" value="UDP-Glc/GDP-Man_DH_C"/>
</dbReference>
<dbReference type="InterPro" id="IPR036291">
    <property type="entry name" value="NAD(P)-bd_dom_sf"/>
</dbReference>
<proteinExistence type="inferred from homology"/>
<keyword evidence="3" id="KW-0520">NAD</keyword>
<dbReference type="SUPFAM" id="SSF51735">
    <property type="entry name" value="NAD(P)-binding Rossmann-fold domains"/>
    <property type="match status" value="1"/>
</dbReference>
<protein>
    <submittedName>
        <fullName evidence="6">Nucleotide sugar dehydrogenase</fullName>
    </submittedName>
</protein>
<comment type="caution">
    <text evidence="6">The sequence shown here is derived from an EMBL/GenBank/DDBJ whole genome shotgun (WGS) entry which is preliminary data.</text>
</comment>
<keyword evidence="7" id="KW-1185">Reference proteome</keyword>
<dbReference type="InterPro" id="IPR008927">
    <property type="entry name" value="6-PGluconate_DH-like_C_sf"/>
</dbReference>
<dbReference type="RefSeq" id="WP_377063124.1">
    <property type="nucleotide sequence ID" value="NZ_JBHSJJ010000003.1"/>
</dbReference>
<reference evidence="7" key="1">
    <citation type="journal article" date="2019" name="Int. J. Syst. Evol. Microbiol.">
        <title>The Global Catalogue of Microorganisms (GCM) 10K type strain sequencing project: providing services to taxonomists for standard genome sequencing and annotation.</title>
        <authorList>
            <consortium name="The Broad Institute Genomics Platform"/>
            <consortium name="The Broad Institute Genome Sequencing Center for Infectious Disease"/>
            <person name="Wu L."/>
            <person name="Ma J."/>
        </authorList>
    </citation>
    <scope>NUCLEOTIDE SEQUENCE [LARGE SCALE GENOMIC DNA]</scope>
    <source>
        <strain evidence="7">CGMCC 4.7466</strain>
    </source>
</reference>
<dbReference type="InterPro" id="IPR014026">
    <property type="entry name" value="UDP-Glc/GDP-Man_DH_dimer"/>
</dbReference>
<gene>
    <name evidence="6" type="ORF">ACFPFU_07650</name>
</gene>
<dbReference type="Pfam" id="PF03721">
    <property type="entry name" value="UDPG_MGDP_dh_N"/>
    <property type="match status" value="1"/>
</dbReference>